<sequence length="181" mass="21403">MSIIESTQEKIVELERALEQFSLIKDTLPLDVRFTTQKLIDNQLKELKYRLEKLTSLRSDKKCTVCDHWIRENEEPIHLFYQYNNSVEPANVTVCPSCIGAMKKVMTTNEAEKLWGLIPGTIKQDRRLGNLQEFEEVGLVYHTGRYIKIHEIVMKSYYEPKIQERQRRENRKIKDSQKSVK</sequence>
<proteinExistence type="predicted"/>
<accession>A0ABR8T3W5</accession>
<protein>
    <recommendedName>
        <fullName evidence="3">HNH endonuclease</fullName>
    </recommendedName>
</protein>
<name>A0ABR8T3W5_9BACL</name>
<dbReference type="RefSeq" id="WP_191803608.1">
    <property type="nucleotide sequence ID" value="NZ_JACSQL010000012.1"/>
</dbReference>
<organism evidence="1 2">
    <name type="scientific">Paenibacillus gallinarum</name>
    <dbReference type="NCBI Taxonomy" id="2762232"/>
    <lineage>
        <taxon>Bacteria</taxon>
        <taxon>Bacillati</taxon>
        <taxon>Bacillota</taxon>
        <taxon>Bacilli</taxon>
        <taxon>Bacillales</taxon>
        <taxon>Paenibacillaceae</taxon>
        <taxon>Paenibacillus</taxon>
    </lineage>
</organism>
<comment type="caution">
    <text evidence="1">The sequence shown here is derived from an EMBL/GenBank/DDBJ whole genome shotgun (WGS) entry which is preliminary data.</text>
</comment>
<keyword evidence="2" id="KW-1185">Reference proteome</keyword>
<gene>
    <name evidence="1" type="ORF">H9647_20645</name>
</gene>
<dbReference type="EMBL" id="JACSQL010000012">
    <property type="protein sequence ID" value="MBD7970479.1"/>
    <property type="molecule type" value="Genomic_DNA"/>
</dbReference>
<evidence type="ECO:0000313" key="2">
    <source>
        <dbReference type="Proteomes" id="UP000608071"/>
    </source>
</evidence>
<evidence type="ECO:0008006" key="3">
    <source>
        <dbReference type="Google" id="ProtNLM"/>
    </source>
</evidence>
<reference evidence="1 2" key="1">
    <citation type="submission" date="2020-08" db="EMBL/GenBank/DDBJ databases">
        <title>A Genomic Blueprint of the Chicken Gut Microbiome.</title>
        <authorList>
            <person name="Gilroy R."/>
            <person name="Ravi A."/>
            <person name="Getino M."/>
            <person name="Pursley I."/>
            <person name="Horton D.L."/>
            <person name="Alikhan N.-F."/>
            <person name="Baker D."/>
            <person name="Gharbi K."/>
            <person name="Hall N."/>
            <person name="Watson M."/>
            <person name="Adriaenssens E.M."/>
            <person name="Foster-Nyarko E."/>
            <person name="Jarju S."/>
            <person name="Secka A."/>
            <person name="Antonio M."/>
            <person name="Oren A."/>
            <person name="Chaudhuri R."/>
            <person name="La Ragione R.M."/>
            <person name="Hildebrand F."/>
            <person name="Pallen M.J."/>
        </authorList>
    </citation>
    <scope>NUCLEOTIDE SEQUENCE [LARGE SCALE GENOMIC DNA]</scope>
    <source>
        <strain evidence="1 2">Sa2BVA9</strain>
    </source>
</reference>
<dbReference type="Proteomes" id="UP000608071">
    <property type="component" value="Unassembled WGS sequence"/>
</dbReference>
<evidence type="ECO:0000313" key="1">
    <source>
        <dbReference type="EMBL" id="MBD7970479.1"/>
    </source>
</evidence>